<keyword evidence="1" id="KW-0614">Plasmid</keyword>
<name>F2L6W5_PSEUX</name>
<keyword evidence="2" id="KW-1185">Reference proteome</keyword>
<dbReference type="GO" id="GO:0003677">
    <property type="term" value="F:DNA binding"/>
    <property type="evidence" value="ECO:0007669"/>
    <property type="project" value="InterPro"/>
</dbReference>
<evidence type="ECO:0000313" key="1">
    <source>
        <dbReference type="EMBL" id="AEA28837.1"/>
    </source>
</evidence>
<dbReference type="KEGG" id="pdx:Psed_6756"/>
<dbReference type="Proteomes" id="UP000007809">
    <property type="component" value="Plasmid pPSED01"/>
</dbReference>
<reference evidence="1 2" key="1">
    <citation type="journal article" date="2011" name="J. Bacteriol.">
        <title>Genome sequence of the 1,4-dioxane-degrading Pseudonocardia dioxanivorans strain CB1190.</title>
        <authorList>
            <person name="Sales C.M."/>
            <person name="Mahendra S."/>
            <person name="Grostern A."/>
            <person name="Parales R.E."/>
            <person name="Goodwin L.A."/>
            <person name="Woyke T."/>
            <person name="Nolan M."/>
            <person name="Lapidus A."/>
            <person name="Chertkov O."/>
            <person name="Ovchinnikova G."/>
            <person name="Sczyrba A."/>
            <person name="Alvarez-Cohen L."/>
        </authorList>
    </citation>
    <scope>NUCLEOTIDE SEQUENCE [LARGE SCALE GENOMIC DNA]</scope>
    <source>
        <strain evidence="2">ATCC 55486 / DSM 44775 / JCM 13855 / CB1190</strain>
    </source>
</reference>
<sequence>MPSGGRAPDTGWARRRLPVMGVLGEELGVGLTFADRLNMVFAAFLQPPNEIGERVEWTNTQVVRAMEHLHGRPICTVGHLRSLRNGSRTKPSVEIASSLARTFEYLSRTEPEPGRASALAAYLVLDPAEGSAEDLDTIRGIHAQLEQAIAVRDSGFQMDSRPQVVGIMARLGDLEDEESLQAVEALVEQLGQEEKSRRGKLRRRK</sequence>
<dbReference type="InterPro" id="IPR010982">
    <property type="entry name" value="Lambda_DNA-bd_dom_sf"/>
</dbReference>
<accession>F2L6W5</accession>
<dbReference type="EMBL" id="CP002594">
    <property type="protein sequence ID" value="AEA28837.1"/>
    <property type="molecule type" value="Genomic_DNA"/>
</dbReference>
<dbReference type="AlphaFoldDB" id="F2L6W5"/>
<evidence type="ECO:0000313" key="2">
    <source>
        <dbReference type="Proteomes" id="UP000007809"/>
    </source>
</evidence>
<proteinExistence type="predicted"/>
<gene>
    <name evidence="1" type="ordered locus">Psed_6756</name>
</gene>
<geneLocation type="plasmid" evidence="1 2">
    <name>pPSED01</name>
</geneLocation>
<organism evidence="1 2">
    <name type="scientific">Pseudonocardia dioxanivorans (strain ATCC 55486 / DSM 44775 / JCM 13855 / CB1190)</name>
    <dbReference type="NCBI Taxonomy" id="675635"/>
    <lineage>
        <taxon>Bacteria</taxon>
        <taxon>Bacillati</taxon>
        <taxon>Actinomycetota</taxon>
        <taxon>Actinomycetes</taxon>
        <taxon>Pseudonocardiales</taxon>
        <taxon>Pseudonocardiaceae</taxon>
        <taxon>Pseudonocardia</taxon>
    </lineage>
</organism>
<dbReference type="Gene3D" id="1.10.260.40">
    <property type="entry name" value="lambda repressor-like DNA-binding domains"/>
    <property type="match status" value="1"/>
</dbReference>
<protein>
    <submittedName>
        <fullName evidence="1">Uncharacterized protein</fullName>
    </submittedName>
</protein>
<dbReference type="HOGENOM" id="CLU_1336599_0_0_11"/>